<protein>
    <recommendedName>
        <fullName evidence="3">Glycosyltransferase</fullName>
    </recommendedName>
</protein>
<dbReference type="EMBL" id="CAHP01000053">
    <property type="protein sequence ID" value="CCG43059.1"/>
    <property type="molecule type" value="Genomic_DNA"/>
</dbReference>
<evidence type="ECO:0000313" key="1">
    <source>
        <dbReference type="EMBL" id="CCG43059.1"/>
    </source>
</evidence>
<evidence type="ECO:0000313" key="2">
    <source>
        <dbReference type="Proteomes" id="UP000004169"/>
    </source>
</evidence>
<gene>
    <name evidence="1" type="ORF">PHAMO_570054</name>
</gene>
<proteinExistence type="predicted"/>
<keyword evidence="2" id="KW-1185">Reference proteome</keyword>
<sequence length="407" mass="45931">MTDTLPILVLIRSYTDHLSYYDDWQDAVTRHPGFDVTVRNIAAEDQLPTIAREIEAAPFILLLHSTNADGCALLRRLMPAFQARRGHLAVFVGNEVNLPLAPMAEKFAFLADARADLILTQFLQETGEWYYQPLEGATVCSIPHALNPVAYQPGPPLSARPIQIGVRSFRYGPYIGDTERVDVHRLFQRLGEEQRLVTDIRIGDGRFNRKDWAAFLARCRGTISTEAGSAWLDRDDVLMHATQDRLKALTQGQIVLNQDGLARRMARLLLPSVLKRAIIRALGGRLVEDYNLGDHADEATIRAIQADLFTADRRAPYHTKGISSRHFDAIGSGTVQILVEGRYNDILVPNQHYIVLNRDFSNIEDVLVRFNDISACQRMVNDVREYALSSHTHSHRMARLEESLRSI</sequence>
<evidence type="ECO:0008006" key="3">
    <source>
        <dbReference type="Google" id="ProtNLM"/>
    </source>
</evidence>
<dbReference type="Proteomes" id="UP000004169">
    <property type="component" value="Unassembled WGS sequence"/>
</dbReference>
<accession>H8FXH1</accession>
<dbReference type="eggNOG" id="COG0438">
    <property type="taxonomic scope" value="Bacteria"/>
</dbReference>
<organism evidence="1 2">
    <name type="scientific">Magnetospirillum molischianum DSM 120</name>
    <dbReference type="NCBI Taxonomy" id="1150626"/>
    <lineage>
        <taxon>Bacteria</taxon>
        <taxon>Pseudomonadati</taxon>
        <taxon>Pseudomonadota</taxon>
        <taxon>Alphaproteobacteria</taxon>
        <taxon>Rhodospirillales</taxon>
        <taxon>Rhodospirillaceae</taxon>
        <taxon>Magnetospirillum</taxon>
    </lineage>
</organism>
<dbReference type="AlphaFoldDB" id="H8FXH1"/>
<reference evidence="1 2" key="1">
    <citation type="journal article" date="2012" name="J. Bacteriol.">
        <title>Draft Genome Sequence of the Purple Photosynthetic Bacterium Phaeospirillum molischianum DSM120, a Particularly Versatile Bacterium.</title>
        <authorList>
            <person name="Duquesne K."/>
            <person name="Prima V."/>
            <person name="Ji B."/>
            <person name="Rouy Z."/>
            <person name="Medigue C."/>
            <person name="Talla E."/>
            <person name="Sturgis J.N."/>
        </authorList>
    </citation>
    <scope>NUCLEOTIDE SEQUENCE [LARGE SCALE GENOMIC DNA]</scope>
    <source>
        <strain evidence="2">DSM120</strain>
    </source>
</reference>
<dbReference type="STRING" id="1150626.PHAMO_570054"/>
<comment type="caution">
    <text evidence="1">The sequence shown here is derived from an EMBL/GenBank/DDBJ whole genome shotgun (WGS) entry which is preliminary data.</text>
</comment>
<name>H8FXH1_MAGML</name>